<dbReference type="EMBL" id="FNRQ01000002">
    <property type="protein sequence ID" value="SEA63684.1"/>
    <property type="molecule type" value="Genomic_DNA"/>
</dbReference>
<feature type="chain" id="PRO_5011575899" evidence="1">
    <location>
        <begin position="23"/>
        <end position="134"/>
    </location>
</feature>
<gene>
    <name evidence="2" type="ORF">SAMN05192564_102478</name>
</gene>
<dbReference type="Proteomes" id="UP000198638">
    <property type="component" value="Unassembled WGS sequence"/>
</dbReference>
<protein>
    <submittedName>
        <fullName evidence="2">Uncharacterized protein</fullName>
    </submittedName>
</protein>
<reference evidence="3" key="1">
    <citation type="submission" date="2016-10" db="EMBL/GenBank/DDBJ databases">
        <authorList>
            <person name="Varghese N."/>
            <person name="Submissions S."/>
        </authorList>
    </citation>
    <scope>NUCLEOTIDE SEQUENCE [LARGE SCALE GENOMIC DNA]</scope>
    <source>
        <strain evidence="3">LMG 24000</strain>
    </source>
</reference>
<feature type="signal peptide" evidence="1">
    <location>
        <begin position="1"/>
        <end position="22"/>
    </location>
</feature>
<keyword evidence="3" id="KW-1185">Reference proteome</keyword>
<sequence length="134" mass="15066">MKIISAFFLLLAFSLACHYADAQPQDSSPDDYAYLRRMHVPGVVVNCVAAFDRWVRTTPRYDLFVISERHALKATILKGKRISRDTAPLPVDTVVKTSAFAKVRGKYVWMPVKATCNLWHGHVIGLSAQPVNIH</sequence>
<evidence type="ECO:0000256" key="1">
    <source>
        <dbReference type="SAM" id="SignalP"/>
    </source>
</evidence>
<accession>A0A1H4CTQ0</accession>
<keyword evidence="1" id="KW-0732">Signal</keyword>
<dbReference type="PROSITE" id="PS51257">
    <property type="entry name" value="PROKAR_LIPOPROTEIN"/>
    <property type="match status" value="1"/>
</dbReference>
<name>A0A1H4CTQ0_9BURK</name>
<evidence type="ECO:0000313" key="3">
    <source>
        <dbReference type="Proteomes" id="UP000198638"/>
    </source>
</evidence>
<proteinExistence type="predicted"/>
<evidence type="ECO:0000313" key="2">
    <source>
        <dbReference type="EMBL" id="SEA63684.1"/>
    </source>
</evidence>
<organism evidence="2 3">
    <name type="scientific">Paraburkholderia sartisoli</name>
    <dbReference type="NCBI Taxonomy" id="83784"/>
    <lineage>
        <taxon>Bacteria</taxon>
        <taxon>Pseudomonadati</taxon>
        <taxon>Pseudomonadota</taxon>
        <taxon>Betaproteobacteria</taxon>
        <taxon>Burkholderiales</taxon>
        <taxon>Burkholderiaceae</taxon>
        <taxon>Paraburkholderia</taxon>
    </lineage>
</organism>
<dbReference type="NCBIfam" id="NF047384">
    <property type="entry name" value="BspC_dom"/>
    <property type="match status" value="1"/>
</dbReference>
<dbReference type="AlphaFoldDB" id="A0A1H4CTQ0"/>
<dbReference type="InterPro" id="IPR059225">
    <property type="entry name" value="BspC"/>
</dbReference>